<name>A0AAN6E368_9EURO</name>
<dbReference type="Proteomes" id="UP001203852">
    <property type="component" value="Unassembled WGS sequence"/>
</dbReference>
<feature type="compositionally biased region" description="Basic and acidic residues" evidence="1">
    <location>
        <begin position="326"/>
        <end position="339"/>
    </location>
</feature>
<feature type="region of interest" description="Disordered" evidence="1">
    <location>
        <begin position="299"/>
        <end position="443"/>
    </location>
</feature>
<feature type="compositionally biased region" description="Polar residues" evidence="1">
    <location>
        <begin position="159"/>
        <end position="168"/>
    </location>
</feature>
<feature type="region of interest" description="Disordered" evidence="1">
    <location>
        <begin position="1"/>
        <end position="251"/>
    </location>
</feature>
<evidence type="ECO:0000313" key="2">
    <source>
        <dbReference type="EMBL" id="KAI1616497.1"/>
    </source>
</evidence>
<feature type="compositionally biased region" description="Polar residues" evidence="1">
    <location>
        <begin position="353"/>
        <end position="364"/>
    </location>
</feature>
<feature type="compositionally biased region" description="Basic and acidic residues" evidence="1">
    <location>
        <begin position="203"/>
        <end position="215"/>
    </location>
</feature>
<comment type="caution">
    <text evidence="2">The sequence shown here is derived from an EMBL/GenBank/DDBJ whole genome shotgun (WGS) entry which is preliminary data.</text>
</comment>
<feature type="compositionally biased region" description="Polar residues" evidence="1">
    <location>
        <begin position="64"/>
        <end position="74"/>
    </location>
</feature>
<feature type="compositionally biased region" description="Basic residues" evidence="1">
    <location>
        <begin position="302"/>
        <end position="318"/>
    </location>
</feature>
<evidence type="ECO:0000256" key="1">
    <source>
        <dbReference type="SAM" id="MobiDB-lite"/>
    </source>
</evidence>
<sequence>MAATPPSQIVGTPDTPLTPLHGAAYDRSNPRRGARSSARIASKELRTTPDASLRNEPSVHPVTTPRSSRKTGAQPSDLFHSPELTPKNKSTRRVHITSPPSPDTHTSFTKKASASKSHLQPFESSSTMISDGMLPTPVKTPKKKVVSKVNGTARALFQDPTQLTTEPPSSRKGRKNKRHNGFSLESFSAGDNQSGGSIQIFTDSRDRVPQMDKSKANPFVEEAMDNAASSSQKVAKTAKRRKVSLEKKSDPQVEEAIANDEGMVYVFRGKKVFRRFNDDEDEEEEISAEDLEDLGLLEHTPRGSRIKPLKTLSRRSIKPTRLFQSEQEKRAREQQKEEEALTDIEDATLDGDQLTSNSPEQSPSKHGRSLRSARKLSPDEAEVSSQHGSGGVSSKRSSPFDAWPRVKGSRGATSTSKGRKRGATDTIDGIVDVAGSEGKKTRV</sequence>
<proteinExistence type="predicted"/>
<gene>
    <name evidence="2" type="ORF">EDD36DRAFT_429286</name>
</gene>
<feature type="compositionally biased region" description="Acidic residues" evidence="1">
    <location>
        <begin position="340"/>
        <end position="349"/>
    </location>
</feature>
<protein>
    <submittedName>
        <fullName evidence="2">Uncharacterized protein</fullName>
    </submittedName>
</protein>
<feature type="compositionally biased region" description="Polar residues" evidence="1">
    <location>
        <begin position="183"/>
        <end position="202"/>
    </location>
</feature>
<organism evidence="2 3">
    <name type="scientific">Exophiala viscosa</name>
    <dbReference type="NCBI Taxonomy" id="2486360"/>
    <lineage>
        <taxon>Eukaryota</taxon>
        <taxon>Fungi</taxon>
        <taxon>Dikarya</taxon>
        <taxon>Ascomycota</taxon>
        <taxon>Pezizomycotina</taxon>
        <taxon>Eurotiomycetes</taxon>
        <taxon>Chaetothyriomycetidae</taxon>
        <taxon>Chaetothyriales</taxon>
        <taxon>Herpotrichiellaceae</taxon>
        <taxon>Exophiala</taxon>
    </lineage>
</organism>
<evidence type="ECO:0000313" key="3">
    <source>
        <dbReference type="Proteomes" id="UP001203852"/>
    </source>
</evidence>
<reference evidence="2" key="1">
    <citation type="journal article" date="2022" name="bioRxiv">
        <title>Deciphering the potential niche of two novel black yeast fungi from a biological soil crust based on their genomes, phenotypes, and melanin regulation.</title>
        <authorList>
            <consortium name="DOE Joint Genome Institute"/>
            <person name="Carr E.C."/>
            <person name="Barton Q."/>
            <person name="Grambo S."/>
            <person name="Sullivan M."/>
            <person name="Renfro C.M."/>
            <person name="Kuo A."/>
            <person name="Pangilinan J."/>
            <person name="Lipzen A."/>
            <person name="Keymanesh K."/>
            <person name="Savage E."/>
            <person name="Barry K."/>
            <person name="Grigoriev I.V."/>
            <person name="Riekhof W.R."/>
            <person name="Harris S.S."/>
        </authorList>
    </citation>
    <scope>NUCLEOTIDE SEQUENCE</scope>
    <source>
        <strain evidence="2">JF 03-4F</strain>
    </source>
</reference>
<dbReference type="EMBL" id="MU404351">
    <property type="protein sequence ID" value="KAI1616497.1"/>
    <property type="molecule type" value="Genomic_DNA"/>
</dbReference>
<feature type="compositionally biased region" description="Polar residues" evidence="1">
    <location>
        <begin position="1"/>
        <end position="10"/>
    </location>
</feature>
<keyword evidence="3" id="KW-1185">Reference proteome</keyword>
<accession>A0AAN6E368</accession>
<feature type="compositionally biased region" description="Basic residues" evidence="1">
    <location>
        <begin position="365"/>
        <end position="374"/>
    </location>
</feature>
<dbReference type="AlphaFoldDB" id="A0AAN6E368"/>
<feature type="compositionally biased region" description="Basic residues" evidence="1">
    <location>
        <begin position="171"/>
        <end position="180"/>
    </location>
</feature>